<dbReference type="EMBL" id="AASEPP010000052">
    <property type="protein sequence ID" value="EFC2248603.1"/>
    <property type="molecule type" value="Genomic_DNA"/>
</dbReference>
<comment type="caution">
    <text evidence="1">The sequence shown here is derived from an EMBL/GenBank/DDBJ whole genome shotgun (WGS) entry which is preliminary data.</text>
</comment>
<organism evidence="1 2">
    <name type="scientific">Escherichia coli</name>
    <dbReference type="NCBI Taxonomy" id="562"/>
    <lineage>
        <taxon>Bacteria</taxon>
        <taxon>Pseudomonadati</taxon>
        <taxon>Pseudomonadota</taxon>
        <taxon>Gammaproteobacteria</taxon>
        <taxon>Enterobacterales</taxon>
        <taxon>Enterobacteriaceae</taxon>
        <taxon>Escherichia</taxon>
    </lineage>
</organism>
<accession>A0A137CI12</accession>
<dbReference type="Proteomes" id="UP000531916">
    <property type="component" value="Unassembled WGS sequence"/>
</dbReference>
<evidence type="ECO:0000313" key="1">
    <source>
        <dbReference type="EMBL" id="EFC2248603.1"/>
    </source>
</evidence>
<dbReference type="RefSeq" id="WP_040092208.1">
    <property type="nucleotide sequence ID" value="NZ_BFGA01000036.1"/>
</dbReference>
<dbReference type="AlphaFoldDB" id="A0A137CI12"/>
<evidence type="ECO:0000313" key="2">
    <source>
        <dbReference type="Proteomes" id="UP000531916"/>
    </source>
</evidence>
<reference evidence="1 2" key="1">
    <citation type="submission" date="2019-04" db="EMBL/GenBank/DDBJ databases">
        <authorList>
            <consortium name="NARMS: The National Antimicrobial Resistance Monitoring System"/>
        </authorList>
    </citation>
    <scope>NUCLEOTIDE SEQUENCE [LARGE SCALE GENOMIC DNA]</scope>
    <source>
        <strain evidence="1 2">FSIS11919500</strain>
    </source>
</reference>
<proteinExistence type="predicted"/>
<sequence length="442" mass="49960">MSIEIYLPKPHEGQIAAWTAAIEERFHAVCCGRRWGKTVMLVNIATSFATRKFAVPTTGQLIAGRVGIFTAQYRQYQEIWDEISAVLQPLILSQSKNEKRIILRNGGRIDFWVTDNNKLAGRGRKYHAVLIDEAAFTKSPEMLEEIWPRAIRPTLVDYRGCAWVFSTPNGIDESNFFYAICHDESLGFVMHHAPTSSNPYIPKEELEETEKKSDPRVWQQEYLAEFVDWSKDALLDVDKLLVDGQPVEMPRHCDMIFAVMDTALKGGTENDGTGVVYFAYESTYSDEPKLTVIDWDVTQIKASLLPEYIPGVYDNLERLAQLCRPRLGSQGVFMEDAAMGAILNQKAETEGWDMTPIKSALTSKGKDERAVLASSHHYQGKCKITREAYDKTVSFKRTTANHLIKQIAGFHLADKDAHKRADDLFDCYTYGLIIAHGNYAAL</sequence>
<gene>
    <name evidence="1" type="ORF">E5H86_22935</name>
</gene>
<dbReference type="Gene3D" id="3.40.50.300">
    <property type="entry name" value="P-loop containing nucleotide triphosphate hydrolases"/>
    <property type="match status" value="1"/>
</dbReference>
<name>A0A137CI12_ECOLX</name>
<protein>
    <submittedName>
        <fullName evidence="1">Terminase</fullName>
    </submittedName>
</protein>
<dbReference type="InterPro" id="IPR027417">
    <property type="entry name" value="P-loop_NTPase"/>
</dbReference>